<dbReference type="EMBL" id="UZAH01026402">
    <property type="protein sequence ID" value="VDO80173.1"/>
    <property type="molecule type" value="Genomic_DNA"/>
</dbReference>
<gene>
    <name evidence="2" type="ORF">HPBE_LOCUS9319</name>
</gene>
<reference evidence="2 3" key="1">
    <citation type="submission" date="2018-11" db="EMBL/GenBank/DDBJ databases">
        <authorList>
            <consortium name="Pathogen Informatics"/>
        </authorList>
    </citation>
    <scope>NUCLEOTIDE SEQUENCE [LARGE SCALE GENOMIC DNA]</scope>
</reference>
<keyword evidence="3" id="KW-1185">Reference proteome</keyword>
<feature type="compositionally biased region" description="Basic and acidic residues" evidence="1">
    <location>
        <begin position="127"/>
        <end position="142"/>
    </location>
</feature>
<sequence>MRPAAGDRWKDDDDYDYDHDHDQGERMKTDWQQRRRGDEEEQLRGSRGARQKRGRAPSESPAGYSITIKQCPSAHADDDVVACQANSCSRLNIYIRAAPGNKTGFSFRRDEQQRKNVGDEEEDDENETRNCNRTSERPNDCC</sequence>
<feature type="region of interest" description="Disordered" evidence="1">
    <location>
        <begin position="99"/>
        <end position="142"/>
    </location>
</feature>
<name>A0A183FP25_HELPZ</name>
<feature type="compositionally biased region" description="Basic and acidic residues" evidence="1">
    <location>
        <begin position="18"/>
        <end position="44"/>
    </location>
</feature>
<organism evidence="3 4">
    <name type="scientific">Heligmosomoides polygyrus</name>
    <name type="common">Parasitic roundworm</name>
    <dbReference type="NCBI Taxonomy" id="6339"/>
    <lineage>
        <taxon>Eukaryota</taxon>
        <taxon>Metazoa</taxon>
        <taxon>Ecdysozoa</taxon>
        <taxon>Nematoda</taxon>
        <taxon>Chromadorea</taxon>
        <taxon>Rhabditida</taxon>
        <taxon>Rhabditina</taxon>
        <taxon>Rhabditomorpha</taxon>
        <taxon>Strongyloidea</taxon>
        <taxon>Heligmosomidae</taxon>
        <taxon>Heligmosomoides</taxon>
    </lineage>
</organism>
<feature type="compositionally biased region" description="Basic and acidic residues" evidence="1">
    <location>
        <begin position="107"/>
        <end position="118"/>
    </location>
</feature>
<evidence type="ECO:0000256" key="1">
    <source>
        <dbReference type="SAM" id="MobiDB-lite"/>
    </source>
</evidence>
<reference evidence="4" key="2">
    <citation type="submission" date="2019-09" db="UniProtKB">
        <authorList>
            <consortium name="WormBaseParasite"/>
        </authorList>
    </citation>
    <scope>IDENTIFICATION</scope>
</reference>
<protein>
    <submittedName>
        <fullName evidence="4">Kinesin motor domain-containing protein</fullName>
    </submittedName>
</protein>
<evidence type="ECO:0000313" key="4">
    <source>
        <dbReference type="WBParaSite" id="HPBE_0000931801-mRNA-1"/>
    </source>
</evidence>
<proteinExistence type="predicted"/>
<accession>A0A3P7ZPV3</accession>
<dbReference type="WBParaSite" id="HPBE_0000931801-mRNA-1">
    <property type="protein sequence ID" value="HPBE_0000931801-mRNA-1"/>
    <property type="gene ID" value="HPBE_0000931801"/>
</dbReference>
<evidence type="ECO:0000313" key="3">
    <source>
        <dbReference type="Proteomes" id="UP000050761"/>
    </source>
</evidence>
<accession>A0A183FP25</accession>
<dbReference type="Proteomes" id="UP000050761">
    <property type="component" value="Unassembled WGS sequence"/>
</dbReference>
<evidence type="ECO:0000313" key="2">
    <source>
        <dbReference type="EMBL" id="VDO80173.1"/>
    </source>
</evidence>
<feature type="region of interest" description="Disordered" evidence="1">
    <location>
        <begin position="1"/>
        <end position="65"/>
    </location>
</feature>
<dbReference type="AlphaFoldDB" id="A0A183FP25"/>
<feature type="compositionally biased region" description="Basic and acidic residues" evidence="1">
    <location>
        <begin position="1"/>
        <end position="11"/>
    </location>
</feature>